<keyword evidence="2" id="KW-0812">Transmembrane</keyword>
<protein>
    <recommendedName>
        <fullName evidence="3">Low molecular weight protein antigen 6 PH domain-containing protein</fullName>
    </recommendedName>
</protein>
<feature type="region of interest" description="Disordered" evidence="1">
    <location>
        <begin position="1"/>
        <end position="29"/>
    </location>
</feature>
<dbReference type="InterPro" id="IPR019692">
    <property type="entry name" value="CFP-6_PH"/>
</dbReference>
<dbReference type="AlphaFoldDB" id="E9T3W1"/>
<sequence>MPRLQCEDVEVSSPQQPVPPQPSSHTPADSRQVIRISPLALIACIFLLFCLSFPVLGWPAAFAWTLVIPFLIGAWVLRVRTTVTPDGLELRRAFSSQSISWDQVKGFRFPKRGWARADLVDGTEVSLPTVTFGRLPQLASASGGRVTDPYAAARAAEARKRAAEAEAARSDETAATDAPEPNAE</sequence>
<feature type="transmembrane region" description="Helical" evidence="2">
    <location>
        <begin position="61"/>
        <end position="77"/>
    </location>
</feature>
<accession>E9T3W1</accession>
<reference evidence="4" key="1">
    <citation type="submission" date="2011-01" db="EMBL/GenBank/DDBJ databases">
        <authorList>
            <person name="Muzny D."/>
            <person name="Qin X."/>
            <person name="Buhay C."/>
            <person name="Dugan-Rocha S."/>
            <person name="Ding Y."/>
            <person name="Chen G."/>
            <person name="Hawes A."/>
            <person name="Holder M."/>
            <person name="Jhangiani S."/>
            <person name="Johnson A."/>
            <person name="Khan Z."/>
            <person name="Li Z."/>
            <person name="Liu W."/>
            <person name="Liu X."/>
            <person name="Perez L."/>
            <person name="Shen H."/>
            <person name="Wang Q."/>
            <person name="Watt J."/>
            <person name="Xi L."/>
            <person name="Xin Y."/>
            <person name="Zhou J."/>
            <person name="Deng J."/>
            <person name="Jiang H."/>
            <person name="Liu Y."/>
            <person name="Qu J."/>
            <person name="Song X.-Z."/>
            <person name="Zhang L."/>
            <person name="Villasana D."/>
            <person name="Johnson A."/>
            <person name="Liu J."/>
            <person name="Liyanage D."/>
            <person name="Lorensuhewa L."/>
            <person name="Robinson T."/>
            <person name="Song A."/>
            <person name="Song B.-B."/>
            <person name="Dinh H."/>
            <person name="Thornton R."/>
            <person name="Coyle M."/>
            <person name="Francisco L."/>
            <person name="Jackson L."/>
            <person name="Javaid M."/>
            <person name="Korchina V."/>
            <person name="Kovar C."/>
            <person name="Mata R."/>
            <person name="Mathew T."/>
            <person name="Ngo R."/>
            <person name="Nguyen L."/>
            <person name="Nguyen N."/>
            <person name="Okwuonu G."/>
            <person name="Ongeri F."/>
            <person name="Pham C."/>
            <person name="Simmons D."/>
            <person name="Wilczek-Boney K."/>
            <person name="Hale W."/>
            <person name="Jakkamsetti A."/>
            <person name="Pham P."/>
            <person name="Ruth R."/>
            <person name="San Lucas F."/>
            <person name="Warren J."/>
            <person name="Zhang J."/>
            <person name="Zhao Z."/>
            <person name="Zhou C."/>
            <person name="Zhu D."/>
            <person name="Lee S."/>
            <person name="Bess C."/>
            <person name="Blankenburg K."/>
            <person name="Forbes L."/>
            <person name="Fu Q."/>
            <person name="Gubbala S."/>
            <person name="Hirani K."/>
            <person name="Jayaseelan J.C."/>
            <person name="Lara F."/>
            <person name="Munidasa M."/>
            <person name="Palculict T."/>
            <person name="Patil S."/>
            <person name="Pu L.-L."/>
            <person name="Saada N."/>
            <person name="Tang L."/>
            <person name="Weissenberger G."/>
            <person name="Zhu Y."/>
            <person name="Hemphill L."/>
            <person name="Shang Y."/>
            <person name="Youmans B."/>
            <person name="Ayvaz T."/>
            <person name="Ross M."/>
            <person name="Santibanez J."/>
            <person name="Aqrawi P."/>
            <person name="Gross S."/>
            <person name="Joshi V."/>
            <person name="Fowler G."/>
            <person name="Nazareth L."/>
            <person name="Reid J."/>
            <person name="Worley K."/>
            <person name="Petrosino J."/>
            <person name="Highlander S."/>
            <person name="Gibbs R."/>
        </authorList>
    </citation>
    <scope>NUCLEOTIDE SEQUENCE [LARGE SCALE GENOMIC DNA]</scope>
    <source>
        <strain evidence="4">ATCC 33707</strain>
    </source>
</reference>
<feature type="region of interest" description="Disordered" evidence="1">
    <location>
        <begin position="157"/>
        <end position="184"/>
    </location>
</feature>
<dbReference type="Proteomes" id="UP000004245">
    <property type="component" value="Unassembled WGS sequence"/>
</dbReference>
<evidence type="ECO:0000259" key="3">
    <source>
        <dbReference type="Pfam" id="PF10756"/>
    </source>
</evidence>
<evidence type="ECO:0000256" key="2">
    <source>
        <dbReference type="SAM" id="Phobius"/>
    </source>
</evidence>
<evidence type="ECO:0000313" key="5">
    <source>
        <dbReference type="Proteomes" id="UP000004245"/>
    </source>
</evidence>
<gene>
    <name evidence="4" type="ORF">HMPREF0724_13352</name>
</gene>
<feature type="domain" description="Low molecular weight protein antigen 6 PH" evidence="3">
    <location>
        <begin position="78"/>
        <end position="147"/>
    </location>
</feature>
<dbReference type="STRING" id="43767.A6I91_03345"/>
<feature type="compositionally biased region" description="Basic and acidic residues" evidence="1">
    <location>
        <begin position="157"/>
        <end position="172"/>
    </location>
</feature>
<evidence type="ECO:0000313" key="4">
    <source>
        <dbReference type="EMBL" id="EGD23535.1"/>
    </source>
</evidence>
<name>E9T3W1_RHOHA</name>
<dbReference type="EMBL" id="ADNW02000013">
    <property type="protein sequence ID" value="EGD23535.1"/>
    <property type="molecule type" value="Genomic_DNA"/>
</dbReference>
<comment type="caution">
    <text evidence="4">The sequence shown here is derived from an EMBL/GenBank/DDBJ whole genome shotgun (WGS) entry which is preliminary data.</text>
</comment>
<evidence type="ECO:0000256" key="1">
    <source>
        <dbReference type="SAM" id="MobiDB-lite"/>
    </source>
</evidence>
<keyword evidence="2" id="KW-0472">Membrane</keyword>
<dbReference type="HOGENOM" id="CLU_092736_2_0_11"/>
<keyword evidence="5" id="KW-1185">Reference proteome</keyword>
<keyword evidence="2" id="KW-1133">Transmembrane helix</keyword>
<dbReference type="Pfam" id="PF10756">
    <property type="entry name" value="bPH_6"/>
    <property type="match status" value="1"/>
</dbReference>
<feature type="transmembrane region" description="Helical" evidence="2">
    <location>
        <begin position="33"/>
        <end position="55"/>
    </location>
</feature>
<organism evidence="4 5">
    <name type="scientific">Prescottella equi ATCC 33707</name>
    <dbReference type="NCBI Taxonomy" id="525370"/>
    <lineage>
        <taxon>Bacteria</taxon>
        <taxon>Bacillati</taxon>
        <taxon>Actinomycetota</taxon>
        <taxon>Actinomycetes</taxon>
        <taxon>Mycobacteriales</taxon>
        <taxon>Nocardiaceae</taxon>
        <taxon>Prescottella</taxon>
    </lineage>
</organism>
<proteinExistence type="predicted"/>